<sequence length="569" mass="63741">MASLPAIQFSSLPRWHSSGHFSPCIVKLPDVRLKSERVLTAVSRKKRTESPDQDALDGEAVDVGEKKRQATKRASARSRRKGTLETPDEISIVIGSLTDEETETTSGSNTEVKKSKTRTRKKAASASTTLEEEATEKKVTRRRRTKKPADSVESLGSETEYSDNERDPYLANLDDDNEQELEFDIDDGEDISFTYGWPPLVCCFGAVQHAFLPAGRRANRLLDYEMHERNKDAMWAPEKFVRAPGGCSSNVAVALASLGGKVAFMGNLGDDTLGHALIYYLNTNKVQTRSICIDGKRTTALSHMKLVKRGGLRMNSVKPCAEDCLSRSDINIDVLKEAKMFYFNSFSLLDRNMRSTTLQAIKISKKLGGIIFYDLNLPLPLWQSSEETKAYIQQAWNLADIIEVTKQELEFLCGIEPSEKFDTKDNRRSKFTHYEPEVVAQLWHENLKVFFVTNGTSKIHYYTKEHNGALNGMEDEPLTPFTSDMSASGDGIVAGIMRMLTVQPHRIADKGYLETTIKYAMSCGVIDQWLQARSLGFPPKEEMEDIISDPNGIKSITEKEYRTLVPASS</sequence>
<dbReference type="OrthoDB" id="415590at2759"/>
<comment type="function">
    <text evidence="8">Required for proper chloroplast development, most likely through regulating plastid-encoded polymerase (PEP) dependent chloroplast transcription. Acts as a component of the transcriptionally active plastid chromosome that is required for plastid gene expression.</text>
</comment>
<evidence type="ECO:0000256" key="8">
    <source>
        <dbReference type="ARBA" id="ARBA00058434"/>
    </source>
</evidence>
<dbReference type="GO" id="GO:0016301">
    <property type="term" value="F:kinase activity"/>
    <property type="evidence" value="ECO:0007669"/>
    <property type="project" value="UniProtKB-KW"/>
</dbReference>
<dbReference type="FunFam" id="3.40.1190.20:FF:000021">
    <property type="entry name" value="Fructokinase-like 2, chloroplastic"/>
    <property type="match status" value="1"/>
</dbReference>
<keyword evidence="12" id="KW-1185">Reference proteome</keyword>
<dbReference type="CDD" id="cd01167">
    <property type="entry name" value="bac_FRK"/>
    <property type="match status" value="1"/>
</dbReference>
<dbReference type="GO" id="GO:0009662">
    <property type="term" value="P:etioplast organization"/>
    <property type="evidence" value="ECO:0007669"/>
    <property type="project" value="EnsemblPlants"/>
</dbReference>
<proteinExistence type="inferred from homology"/>
<evidence type="ECO:0000259" key="10">
    <source>
        <dbReference type="Pfam" id="PF00294"/>
    </source>
</evidence>
<evidence type="ECO:0000256" key="3">
    <source>
        <dbReference type="ARBA" id="ARBA00022528"/>
    </source>
</evidence>
<organism evidence="11 12">
    <name type="scientific">Olea europaea subsp. europaea</name>
    <dbReference type="NCBI Taxonomy" id="158383"/>
    <lineage>
        <taxon>Eukaryota</taxon>
        <taxon>Viridiplantae</taxon>
        <taxon>Streptophyta</taxon>
        <taxon>Embryophyta</taxon>
        <taxon>Tracheophyta</taxon>
        <taxon>Spermatophyta</taxon>
        <taxon>Magnoliopsida</taxon>
        <taxon>eudicotyledons</taxon>
        <taxon>Gunneridae</taxon>
        <taxon>Pentapetalae</taxon>
        <taxon>asterids</taxon>
        <taxon>lamiids</taxon>
        <taxon>Lamiales</taxon>
        <taxon>Oleaceae</taxon>
        <taxon>Oleeae</taxon>
        <taxon>Olea</taxon>
    </lineage>
</organism>
<dbReference type="GO" id="GO:0042644">
    <property type="term" value="C:chloroplast nucleoid"/>
    <property type="evidence" value="ECO:0007669"/>
    <property type="project" value="EnsemblPlants"/>
</dbReference>
<dbReference type="PANTHER" id="PTHR43085">
    <property type="entry name" value="HEXOKINASE FAMILY MEMBER"/>
    <property type="match status" value="1"/>
</dbReference>
<evidence type="ECO:0000256" key="4">
    <source>
        <dbReference type="ARBA" id="ARBA00022640"/>
    </source>
</evidence>
<keyword evidence="5" id="KW-0808">Transferase</keyword>
<dbReference type="AlphaFoldDB" id="A0A8S0S2D9"/>
<keyword evidence="4" id="KW-0934">Plastid</keyword>
<comment type="subcellular location">
    <subcellularLocation>
        <location evidence="1">Plastid</location>
        <location evidence="1">Chloroplast</location>
    </subcellularLocation>
</comment>
<keyword evidence="6" id="KW-0418">Kinase</keyword>
<gene>
    <name evidence="11" type="ORF">OLEA9_A075735</name>
</gene>
<dbReference type="GO" id="GO:0000427">
    <property type="term" value="C:plastid-encoded plastid RNA polymerase complex"/>
    <property type="evidence" value="ECO:0007669"/>
    <property type="project" value="EnsemblPlants"/>
</dbReference>
<feature type="compositionally biased region" description="Acidic residues" evidence="9">
    <location>
        <begin position="51"/>
        <end position="62"/>
    </location>
</feature>
<dbReference type="InterPro" id="IPR050306">
    <property type="entry name" value="PfkB_Carbo_kinase"/>
</dbReference>
<comment type="caution">
    <text evidence="11">The sequence shown here is derived from an EMBL/GenBank/DDBJ whole genome shotgun (WGS) entry which is preliminary data.</text>
</comment>
<evidence type="ECO:0000313" key="12">
    <source>
        <dbReference type="Proteomes" id="UP000594638"/>
    </source>
</evidence>
<feature type="compositionally biased region" description="Basic residues" evidence="9">
    <location>
        <begin position="69"/>
        <end position="81"/>
    </location>
</feature>
<evidence type="ECO:0000313" key="11">
    <source>
        <dbReference type="EMBL" id="CAA2985477.1"/>
    </source>
</evidence>
<protein>
    <submittedName>
        <fullName evidence="11">Fructokinase-like 2, chloroplastic</fullName>
    </submittedName>
</protein>
<evidence type="ECO:0000256" key="2">
    <source>
        <dbReference type="ARBA" id="ARBA00010688"/>
    </source>
</evidence>
<evidence type="ECO:0000256" key="9">
    <source>
        <dbReference type="SAM" id="MobiDB-lite"/>
    </source>
</evidence>
<dbReference type="EMBL" id="CACTIH010003810">
    <property type="protein sequence ID" value="CAA2985477.1"/>
    <property type="molecule type" value="Genomic_DNA"/>
</dbReference>
<evidence type="ECO:0000256" key="5">
    <source>
        <dbReference type="ARBA" id="ARBA00022679"/>
    </source>
</evidence>
<keyword evidence="7" id="KW-0809">Transit peptide</keyword>
<dbReference type="SUPFAM" id="SSF53613">
    <property type="entry name" value="Ribokinase-like"/>
    <property type="match status" value="1"/>
</dbReference>
<reference evidence="11 12" key="1">
    <citation type="submission" date="2019-12" db="EMBL/GenBank/DDBJ databases">
        <authorList>
            <person name="Alioto T."/>
            <person name="Alioto T."/>
            <person name="Gomez Garrido J."/>
        </authorList>
    </citation>
    <scope>NUCLEOTIDE SEQUENCE [LARGE SCALE GENOMIC DNA]</scope>
</reference>
<dbReference type="GO" id="GO:0006355">
    <property type="term" value="P:regulation of DNA-templated transcription"/>
    <property type="evidence" value="ECO:0007669"/>
    <property type="project" value="EnsemblPlants"/>
</dbReference>
<dbReference type="Gramene" id="OE9A075735T1">
    <property type="protein sequence ID" value="OE9A075735C1"/>
    <property type="gene ID" value="OE9A075735"/>
</dbReference>
<comment type="similarity">
    <text evidence="2">Belongs to the carbohydrate kinase PfkB family.</text>
</comment>
<evidence type="ECO:0000256" key="1">
    <source>
        <dbReference type="ARBA" id="ARBA00004229"/>
    </source>
</evidence>
<evidence type="ECO:0000256" key="7">
    <source>
        <dbReference type="ARBA" id="ARBA00022946"/>
    </source>
</evidence>
<name>A0A8S0S2D9_OLEEU</name>
<feature type="domain" description="Carbohydrate kinase PfkB" evidence="10">
    <location>
        <begin position="230"/>
        <end position="521"/>
    </location>
</feature>
<dbReference type="GO" id="GO:0009658">
    <property type="term" value="P:chloroplast organization"/>
    <property type="evidence" value="ECO:0007669"/>
    <property type="project" value="EnsemblPlants"/>
</dbReference>
<dbReference type="PANTHER" id="PTHR43085:SF2">
    <property type="entry name" value="FRUCTOKINASE-LIKE 2, CHLOROPLASTIC"/>
    <property type="match status" value="1"/>
</dbReference>
<dbReference type="InterPro" id="IPR011611">
    <property type="entry name" value="PfkB_dom"/>
</dbReference>
<dbReference type="InterPro" id="IPR029056">
    <property type="entry name" value="Ribokinase-like"/>
</dbReference>
<dbReference type="Proteomes" id="UP000594638">
    <property type="component" value="Unassembled WGS sequence"/>
</dbReference>
<feature type="region of interest" description="Disordered" evidence="9">
    <location>
        <begin position="43"/>
        <end position="171"/>
    </location>
</feature>
<dbReference type="Pfam" id="PF00294">
    <property type="entry name" value="PfkB"/>
    <property type="match status" value="1"/>
</dbReference>
<evidence type="ECO:0000256" key="6">
    <source>
        <dbReference type="ARBA" id="ARBA00022777"/>
    </source>
</evidence>
<accession>A0A8S0S2D9</accession>
<dbReference type="GO" id="GO:0042793">
    <property type="term" value="P:plastid transcription"/>
    <property type="evidence" value="ECO:0007669"/>
    <property type="project" value="EnsemblPlants"/>
</dbReference>
<keyword evidence="3" id="KW-0150">Chloroplast</keyword>
<dbReference type="Gene3D" id="3.40.1190.20">
    <property type="match status" value="1"/>
</dbReference>